<dbReference type="RefSeq" id="WP_106207686.1">
    <property type="nucleotide sequence ID" value="NZ_PVZF01000002.1"/>
</dbReference>
<comment type="caution">
    <text evidence="2">The sequence shown here is derived from an EMBL/GenBank/DDBJ whole genome shotgun (WGS) entry which is preliminary data.</text>
</comment>
<dbReference type="PANTHER" id="PTHR36503">
    <property type="entry name" value="BLR2520 PROTEIN"/>
    <property type="match status" value="1"/>
</dbReference>
<dbReference type="Pfam" id="PF22677">
    <property type="entry name" value="Ble-like_N"/>
    <property type="match status" value="1"/>
</dbReference>
<feature type="domain" description="VOC" evidence="1">
    <location>
        <begin position="2"/>
        <end position="125"/>
    </location>
</feature>
<dbReference type="InterPro" id="IPR053863">
    <property type="entry name" value="Glyoxy/Ble-like_N"/>
</dbReference>
<reference evidence="2 3" key="1">
    <citation type="submission" date="2018-03" db="EMBL/GenBank/DDBJ databases">
        <title>Genomic Encyclopedia of Archaeal and Bacterial Type Strains, Phase II (KMG-II): from individual species to whole genera.</title>
        <authorList>
            <person name="Goeker M."/>
        </authorList>
    </citation>
    <scope>NUCLEOTIDE SEQUENCE [LARGE SCALE GENOMIC DNA]</scope>
    <source>
        <strain evidence="2 3">DSM 19711</strain>
    </source>
</reference>
<keyword evidence="3" id="KW-1185">Reference proteome</keyword>
<protein>
    <recommendedName>
        <fullName evidence="1">VOC domain-containing protein</fullName>
    </recommendedName>
</protein>
<evidence type="ECO:0000313" key="2">
    <source>
        <dbReference type="EMBL" id="PRY17135.1"/>
    </source>
</evidence>
<dbReference type="Proteomes" id="UP000238083">
    <property type="component" value="Unassembled WGS sequence"/>
</dbReference>
<dbReference type="Gene3D" id="3.10.180.10">
    <property type="entry name" value="2,3-Dihydroxybiphenyl 1,2-Dioxygenase, domain 1"/>
    <property type="match status" value="1"/>
</dbReference>
<proteinExistence type="predicted"/>
<dbReference type="InterPro" id="IPR037523">
    <property type="entry name" value="VOC_core"/>
</dbReference>
<dbReference type="AlphaFoldDB" id="A0A2T0R7I5"/>
<evidence type="ECO:0000259" key="1">
    <source>
        <dbReference type="PROSITE" id="PS51819"/>
    </source>
</evidence>
<dbReference type="SUPFAM" id="SSF54593">
    <property type="entry name" value="Glyoxalase/Bleomycin resistance protein/Dihydroxybiphenyl dioxygenase"/>
    <property type="match status" value="1"/>
</dbReference>
<organism evidence="2 3">
    <name type="scientific">Kineococcus rhizosphaerae</name>
    <dbReference type="NCBI Taxonomy" id="559628"/>
    <lineage>
        <taxon>Bacteria</taxon>
        <taxon>Bacillati</taxon>
        <taxon>Actinomycetota</taxon>
        <taxon>Actinomycetes</taxon>
        <taxon>Kineosporiales</taxon>
        <taxon>Kineosporiaceae</taxon>
        <taxon>Kineococcus</taxon>
    </lineage>
</organism>
<accession>A0A2T0R7I5</accession>
<evidence type="ECO:0000313" key="3">
    <source>
        <dbReference type="Proteomes" id="UP000238083"/>
    </source>
</evidence>
<dbReference type="PROSITE" id="PS51819">
    <property type="entry name" value="VOC"/>
    <property type="match status" value="1"/>
</dbReference>
<dbReference type="OrthoDB" id="4265398at2"/>
<dbReference type="EMBL" id="PVZF01000002">
    <property type="protein sequence ID" value="PRY17135.1"/>
    <property type="molecule type" value="Genomic_DNA"/>
</dbReference>
<dbReference type="PANTHER" id="PTHR36503:SF2">
    <property type="entry name" value="BLR2408 PROTEIN"/>
    <property type="match status" value="1"/>
</dbReference>
<dbReference type="InterPro" id="IPR029068">
    <property type="entry name" value="Glyas_Bleomycin-R_OHBP_Dase"/>
</dbReference>
<sequence>MRMVFINQPVADKERSKAFFTALGFSLNPQFEDDTTACVVIEENIIVLVHEPEKWKQFLHGDPAPQGTTESMVALSASSRQECDDLKAAALANGGAEYGPTQDYGWMYGISFLDPDGHVWEASWMDLEAAAQAGGINQPT</sequence>
<name>A0A2T0R7I5_9ACTN</name>
<gene>
    <name evidence="2" type="ORF">CLV37_10293</name>
</gene>